<organism evidence="5 6">
    <name type="scientific">Romboutsia lituseburensis DSM 797</name>
    <dbReference type="NCBI Taxonomy" id="1121325"/>
    <lineage>
        <taxon>Bacteria</taxon>
        <taxon>Bacillati</taxon>
        <taxon>Bacillota</taxon>
        <taxon>Clostridia</taxon>
        <taxon>Peptostreptococcales</taxon>
        <taxon>Peptostreptococcaceae</taxon>
        <taxon>Romboutsia</taxon>
    </lineage>
</organism>
<dbReference type="InterPro" id="IPR005170">
    <property type="entry name" value="Transptr-assoc_dom"/>
</dbReference>
<dbReference type="PANTHER" id="PTHR22777:SF17">
    <property type="entry name" value="UPF0053 PROTEIN SLL0260"/>
    <property type="match status" value="1"/>
</dbReference>
<evidence type="ECO:0000256" key="2">
    <source>
        <dbReference type="ARBA" id="ARBA00023122"/>
    </source>
</evidence>
<keyword evidence="1" id="KW-0677">Repeat</keyword>
<dbReference type="Pfam" id="PF03471">
    <property type="entry name" value="CorC_HlyC"/>
    <property type="match status" value="1"/>
</dbReference>
<accession>A0A1G9MEW2</accession>
<dbReference type="RefSeq" id="WP_092724894.1">
    <property type="nucleotide sequence ID" value="NZ_FNGW01000003.1"/>
</dbReference>
<keyword evidence="2 3" id="KW-0129">CBS domain</keyword>
<evidence type="ECO:0000313" key="5">
    <source>
        <dbReference type="EMBL" id="SDL72674.1"/>
    </source>
</evidence>
<name>A0A1G9MEW2_9FIRM</name>
<evidence type="ECO:0000256" key="3">
    <source>
        <dbReference type="PROSITE-ProRule" id="PRU00703"/>
    </source>
</evidence>
<dbReference type="SUPFAM" id="SSF54631">
    <property type="entry name" value="CBS-domain pair"/>
    <property type="match status" value="1"/>
</dbReference>
<dbReference type="PROSITE" id="PS51371">
    <property type="entry name" value="CBS"/>
    <property type="match status" value="1"/>
</dbReference>
<dbReference type="InterPro" id="IPR046342">
    <property type="entry name" value="CBS_dom_sf"/>
</dbReference>
<dbReference type="GO" id="GO:0005886">
    <property type="term" value="C:plasma membrane"/>
    <property type="evidence" value="ECO:0007669"/>
    <property type="project" value="TreeGrafter"/>
</dbReference>
<dbReference type="InterPro" id="IPR000644">
    <property type="entry name" value="CBS_dom"/>
</dbReference>
<dbReference type="InterPro" id="IPR044751">
    <property type="entry name" value="Ion_transp-like_CBS"/>
</dbReference>
<dbReference type="AlphaFoldDB" id="A0A1G9MEW2"/>
<dbReference type="Pfam" id="PF00571">
    <property type="entry name" value="CBS"/>
    <property type="match status" value="2"/>
</dbReference>
<dbReference type="CDD" id="cd04590">
    <property type="entry name" value="CBS_pair_CorC_HlyC_assoc"/>
    <property type="match status" value="1"/>
</dbReference>
<dbReference type="SMART" id="SM00116">
    <property type="entry name" value="CBS"/>
    <property type="match status" value="2"/>
</dbReference>
<proteinExistence type="predicted"/>
<feature type="domain" description="CBS" evidence="4">
    <location>
        <begin position="75"/>
        <end position="138"/>
    </location>
</feature>
<dbReference type="STRING" id="1121325.SAMN04515677_103194"/>
<gene>
    <name evidence="5" type="ORF">SAMN04515677_103194</name>
</gene>
<protein>
    <submittedName>
        <fullName evidence="5">CBS domain-containing protein</fullName>
    </submittedName>
</protein>
<reference evidence="5 6" key="1">
    <citation type="submission" date="2016-10" db="EMBL/GenBank/DDBJ databases">
        <authorList>
            <person name="de Groot N.N."/>
        </authorList>
    </citation>
    <scope>NUCLEOTIDE SEQUENCE [LARGE SCALE GENOMIC DNA]</scope>
    <source>
        <strain evidence="5 6">DSM 797</strain>
    </source>
</reference>
<evidence type="ECO:0000256" key="1">
    <source>
        <dbReference type="ARBA" id="ARBA00022737"/>
    </source>
</evidence>
<dbReference type="SMART" id="SM01091">
    <property type="entry name" value="CorC_HlyC"/>
    <property type="match status" value="1"/>
</dbReference>
<dbReference type="SUPFAM" id="SSF56176">
    <property type="entry name" value="FAD-binding/transporter-associated domain-like"/>
    <property type="match status" value="1"/>
</dbReference>
<dbReference type="InterPro" id="IPR036318">
    <property type="entry name" value="FAD-bd_PCMH-like_sf"/>
</dbReference>
<dbReference type="Gene3D" id="3.30.465.10">
    <property type="match status" value="1"/>
</dbReference>
<evidence type="ECO:0000313" key="6">
    <source>
        <dbReference type="Proteomes" id="UP000199068"/>
    </source>
</evidence>
<dbReference type="Gene3D" id="3.10.580.10">
    <property type="entry name" value="CBS-domain"/>
    <property type="match status" value="1"/>
</dbReference>
<evidence type="ECO:0000259" key="4">
    <source>
        <dbReference type="PROSITE" id="PS51371"/>
    </source>
</evidence>
<keyword evidence="6" id="KW-1185">Reference proteome</keyword>
<dbReference type="EMBL" id="FNGW01000003">
    <property type="protein sequence ID" value="SDL72674.1"/>
    <property type="molecule type" value="Genomic_DNA"/>
</dbReference>
<dbReference type="PANTHER" id="PTHR22777">
    <property type="entry name" value="HEMOLYSIN-RELATED"/>
    <property type="match status" value="1"/>
</dbReference>
<dbReference type="InterPro" id="IPR016169">
    <property type="entry name" value="FAD-bd_PCMH_sub2"/>
</dbReference>
<dbReference type="Proteomes" id="UP000199068">
    <property type="component" value="Unassembled WGS sequence"/>
</dbReference>
<dbReference type="GO" id="GO:0050660">
    <property type="term" value="F:flavin adenine dinucleotide binding"/>
    <property type="evidence" value="ECO:0007669"/>
    <property type="project" value="InterPro"/>
</dbReference>
<sequence>MNILEPEPERTLSQSHFQKISLALADAFDKISELSHKNREGKILAFKKNKEALADEEAKFNGQNKLHKKIVREIMTSRKDTFTIDIEDDIDSILDSLANTKHSKIPVYEKNIDNIIGILYVKDLLISAKERECNNIDIRNILHQPNCVPETKHVKELYNSINSKKDELFILVDEYGGFSGIVTLDDLMYEIKGISYDKEIKNSKITKIDDKNFIVKGFLTVSDFNKNFRTNIEQGDYDTLSGYIIDQLGQIPDDNENIEINLENLTLKLIKIDNRRIEEIHVCIAN</sequence>